<evidence type="ECO:0000256" key="4">
    <source>
        <dbReference type="ARBA" id="ARBA00022723"/>
    </source>
</evidence>
<dbReference type="HOGENOM" id="CLU_014015_0_1_6"/>
<proteinExistence type="inferred from homology"/>
<dbReference type="EMBL" id="CP009888">
    <property type="protein sequence ID" value="AIY66021.1"/>
    <property type="molecule type" value="Genomic_DNA"/>
</dbReference>
<dbReference type="PROSITE" id="PS00723">
    <property type="entry name" value="POLYPRENYL_SYNTHASE_1"/>
    <property type="match status" value="1"/>
</dbReference>
<keyword evidence="3 7" id="KW-0808">Transferase</keyword>
<evidence type="ECO:0000313" key="9">
    <source>
        <dbReference type="Proteomes" id="UP000030341"/>
    </source>
</evidence>
<dbReference type="GO" id="GO:0016114">
    <property type="term" value="P:terpenoid biosynthetic process"/>
    <property type="evidence" value="ECO:0007669"/>
    <property type="project" value="UniProtKB-ARBA"/>
</dbReference>
<dbReference type="OrthoDB" id="9805316at2"/>
<organism evidence="8 9">
    <name type="scientific">Pseudoalteromonas piratica</name>
    <dbReference type="NCBI Taxonomy" id="1348114"/>
    <lineage>
        <taxon>Bacteria</taxon>
        <taxon>Pseudomonadati</taxon>
        <taxon>Pseudomonadota</taxon>
        <taxon>Gammaproteobacteria</taxon>
        <taxon>Alteromonadales</taxon>
        <taxon>Pseudoalteromonadaceae</taxon>
        <taxon>Pseudoalteromonas</taxon>
    </lineage>
</organism>
<dbReference type="Gene3D" id="1.10.600.10">
    <property type="entry name" value="Farnesyl Diphosphate Synthase"/>
    <property type="match status" value="1"/>
</dbReference>
<evidence type="ECO:0000256" key="5">
    <source>
        <dbReference type="ARBA" id="ARBA00022842"/>
    </source>
</evidence>
<dbReference type="Pfam" id="PF00348">
    <property type="entry name" value="polyprenyl_synt"/>
    <property type="match status" value="1"/>
</dbReference>
<dbReference type="SFLD" id="SFLDS00005">
    <property type="entry name" value="Isoprenoid_Synthase_Type_I"/>
    <property type="match status" value="1"/>
</dbReference>
<dbReference type="PANTHER" id="PTHR43281:SF1">
    <property type="entry name" value="FARNESYL DIPHOSPHATE SYNTHASE"/>
    <property type="match status" value="1"/>
</dbReference>
<dbReference type="eggNOG" id="COG0142">
    <property type="taxonomic scope" value="Bacteria"/>
</dbReference>
<dbReference type="NCBIfam" id="NF007877">
    <property type="entry name" value="PRK10581.1"/>
    <property type="match status" value="1"/>
</dbReference>
<dbReference type="GO" id="GO:0004659">
    <property type="term" value="F:prenyltransferase activity"/>
    <property type="evidence" value="ECO:0007669"/>
    <property type="project" value="InterPro"/>
</dbReference>
<keyword evidence="5" id="KW-0460">Magnesium</keyword>
<evidence type="ECO:0000256" key="1">
    <source>
        <dbReference type="ARBA" id="ARBA00001946"/>
    </source>
</evidence>
<evidence type="ECO:0000313" key="8">
    <source>
        <dbReference type="EMBL" id="AIY66021.1"/>
    </source>
</evidence>
<gene>
    <name evidence="8" type="ORF">OM33_13545</name>
</gene>
<dbReference type="GO" id="GO:0005737">
    <property type="term" value="C:cytoplasm"/>
    <property type="evidence" value="ECO:0007669"/>
    <property type="project" value="UniProtKB-ARBA"/>
</dbReference>
<dbReference type="SFLD" id="SFLDG01017">
    <property type="entry name" value="Polyprenyl_Transferase_Like"/>
    <property type="match status" value="1"/>
</dbReference>
<name>A0A0A7EIY1_9GAMM</name>
<dbReference type="InterPro" id="IPR033749">
    <property type="entry name" value="Polyprenyl_synt_CS"/>
</dbReference>
<dbReference type="KEGG" id="pseo:OM33_13545"/>
<accession>A0A0A7EIY1</accession>
<dbReference type="NCBIfam" id="NF045485">
    <property type="entry name" value="FPPsyn"/>
    <property type="match status" value="1"/>
</dbReference>
<dbReference type="AlphaFoldDB" id="A0A0A7EIY1"/>
<keyword evidence="9" id="KW-1185">Reference proteome</keyword>
<dbReference type="InterPro" id="IPR000092">
    <property type="entry name" value="Polyprenyl_synt"/>
</dbReference>
<comment type="cofactor">
    <cofactor evidence="1">
        <name>Mg(2+)</name>
        <dbReference type="ChEBI" id="CHEBI:18420"/>
    </cofactor>
</comment>
<protein>
    <submittedName>
        <fullName evidence="8">Geranyl transferase</fullName>
    </submittedName>
</protein>
<evidence type="ECO:0000256" key="2">
    <source>
        <dbReference type="ARBA" id="ARBA00006706"/>
    </source>
</evidence>
<evidence type="ECO:0000256" key="7">
    <source>
        <dbReference type="RuleBase" id="RU004466"/>
    </source>
</evidence>
<dbReference type="PROSITE" id="PS00444">
    <property type="entry name" value="POLYPRENYL_SYNTHASE_2"/>
    <property type="match status" value="1"/>
</dbReference>
<dbReference type="FunFam" id="1.10.600.10:FF:000001">
    <property type="entry name" value="Geranylgeranyl diphosphate synthase"/>
    <property type="match status" value="1"/>
</dbReference>
<comment type="similarity">
    <text evidence="2 7">Belongs to the FPP/GGPP synthase family.</text>
</comment>
<dbReference type="SUPFAM" id="SSF48576">
    <property type="entry name" value="Terpenoid synthases"/>
    <property type="match status" value="1"/>
</dbReference>
<dbReference type="PANTHER" id="PTHR43281">
    <property type="entry name" value="FARNESYL DIPHOSPHATE SYNTHASE"/>
    <property type="match status" value="1"/>
</dbReference>
<dbReference type="InterPro" id="IPR008949">
    <property type="entry name" value="Isoprenoid_synthase_dom_sf"/>
</dbReference>
<dbReference type="Proteomes" id="UP000030341">
    <property type="component" value="Chromosome 1"/>
</dbReference>
<dbReference type="GO" id="GO:0008654">
    <property type="term" value="P:phospholipid biosynthetic process"/>
    <property type="evidence" value="ECO:0007669"/>
    <property type="project" value="UniProtKB-ARBA"/>
</dbReference>
<keyword evidence="6" id="KW-0414">Isoprene biosynthesis</keyword>
<dbReference type="STRING" id="1348114.OM33_13545"/>
<keyword evidence="4" id="KW-0479">Metal-binding</keyword>
<dbReference type="GO" id="GO:0046872">
    <property type="term" value="F:metal ion binding"/>
    <property type="evidence" value="ECO:0007669"/>
    <property type="project" value="UniProtKB-KW"/>
</dbReference>
<reference evidence="8 9" key="1">
    <citation type="submission" date="2014-11" db="EMBL/GenBank/DDBJ databases">
        <title>Complete Genome Sequence of Pseudoalteromonas sp. Strain OCN003 Isolated from Kaneohe Bay, Oahu, Hawaii.</title>
        <authorList>
            <person name="Beurmann S."/>
            <person name="Videau P."/>
            <person name="Ushijima B."/>
            <person name="Smith A.M."/>
            <person name="Aeby G.S."/>
            <person name="Callahan S.M."/>
            <person name="Belcaid M."/>
        </authorList>
    </citation>
    <scope>NUCLEOTIDE SEQUENCE [LARGE SCALE GENOMIC DNA]</scope>
    <source>
        <strain evidence="8 9">OCN003</strain>
    </source>
</reference>
<evidence type="ECO:0000256" key="6">
    <source>
        <dbReference type="ARBA" id="ARBA00023229"/>
    </source>
</evidence>
<sequence length="296" mass="31893">MNSVESIISTYLPRIEKNLTELTPAAHLSDERLVAACRYSLLNGGKRLRPILVYLTGELFNAHQDDLNRISSAIECIHSYSLVHDDLPAMDDDELRRGRPTCHIAFDEATAILVGDALQCLAFETITECEFIGTSTNNQLKIVNTLAHASGLVGMCGGQALDIDATNRAISLEQLERVHKLKTGALLKSAITMGALAGNATNTEISALARYAESIGLAFQVQDDILDIEGDTQTLGKPQGSDLEANKATYPALLGLQGAKDKAHDLVNQAIAALSEIDADTGRLKAIAEYIIARDH</sequence>
<evidence type="ECO:0000256" key="3">
    <source>
        <dbReference type="ARBA" id="ARBA00022679"/>
    </source>
</evidence>
<dbReference type="InterPro" id="IPR053378">
    <property type="entry name" value="Prenyl_diphosphate_synthase"/>
</dbReference>
<dbReference type="CDD" id="cd00685">
    <property type="entry name" value="Trans_IPPS_HT"/>
    <property type="match status" value="1"/>
</dbReference>